<dbReference type="InterPro" id="IPR004604">
    <property type="entry name" value="DNA_recomb/repair_RecN"/>
</dbReference>
<keyword evidence="5 9" id="KW-0227">DNA damage</keyword>
<protein>
    <recommendedName>
        <fullName evidence="3 9">DNA repair protein RecN</fullName>
    </recommendedName>
    <alternativeName>
        <fullName evidence="8 9">Recombination protein N</fullName>
    </alternativeName>
</protein>
<comment type="similarity">
    <text evidence="2 9">Belongs to the RecN family.</text>
</comment>
<evidence type="ECO:0000259" key="10">
    <source>
        <dbReference type="Pfam" id="PF02463"/>
    </source>
</evidence>
<dbReference type="Pfam" id="PF02463">
    <property type="entry name" value="SMC_N"/>
    <property type="match status" value="1"/>
</dbReference>
<name>A0A5J4FZI5_9FLAO</name>
<dbReference type="OrthoDB" id="9806954at2"/>
<evidence type="ECO:0000256" key="7">
    <source>
        <dbReference type="ARBA" id="ARBA00023204"/>
    </source>
</evidence>
<evidence type="ECO:0000256" key="2">
    <source>
        <dbReference type="ARBA" id="ARBA00009441"/>
    </source>
</evidence>
<dbReference type="SUPFAM" id="SSF52540">
    <property type="entry name" value="P-loop containing nucleoside triphosphate hydrolases"/>
    <property type="match status" value="1"/>
</dbReference>
<organism evidence="11 12">
    <name type="scientific">Patiriisocius marinistellae</name>
    <dbReference type="NCBI Taxonomy" id="2494560"/>
    <lineage>
        <taxon>Bacteria</taxon>
        <taxon>Pseudomonadati</taxon>
        <taxon>Bacteroidota</taxon>
        <taxon>Flavobacteriia</taxon>
        <taxon>Flavobacteriales</taxon>
        <taxon>Flavobacteriaceae</taxon>
        <taxon>Patiriisocius</taxon>
    </lineage>
</organism>
<evidence type="ECO:0000313" key="11">
    <source>
        <dbReference type="EMBL" id="GEQ86652.1"/>
    </source>
</evidence>
<dbReference type="InterPro" id="IPR027417">
    <property type="entry name" value="P-loop_NTPase"/>
</dbReference>
<proteinExistence type="inferred from homology"/>
<evidence type="ECO:0000256" key="9">
    <source>
        <dbReference type="PIRNR" id="PIRNR003128"/>
    </source>
</evidence>
<dbReference type="AlphaFoldDB" id="A0A5J4FZI5"/>
<dbReference type="GO" id="GO:0005524">
    <property type="term" value="F:ATP binding"/>
    <property type="evidence" value="ECO:0007669"/>
    <property type="project" value="UniProtKB-KW"/>
</dbReference>
<dbReference type="GO" id="GO:0043590">
    <property type="term" value="C:bacterial nucleoid"/>
    <property type="evidence" value="ECO:0007669"/>
    <property type="project" value="TreeGrafter"/>
</dbReference>
<evidence type="ECO:0000256" key="1">
    <source>
        <dbReference type="ARBA" id="ARBA00003618"/>
    </source>
</evidence>
<keyword evidence="4" id="KW-0547">Nucleotide-binding</keyword>
<dbReference type="NCBIfam" id="TIGR00634">
    <property type="entry name" value="recN"/>
    <property type="match status" value="1"/>
</dbReference>
<gene>
    <name evidence="11" type="primary">recN</name>
    <name evidence="11" type="ORF">ULMS_21600</name>
</gene>
<evidence type="ECO:0000256" key="8">
    <source>
        <dbReference type="ARBA" id="ARBA00033408"/>
    </source>
</evidence>
<evidence type="ECO:0000256" key="5">
    <source>
        <dbReference type="ARBA" id="ARBA00022763"/>
    </source>
</evidence>
<dbReference type="PANTHER" id="PTHR11059">
    <property type="entry name" value="DNA REPAIR PROTEIN RECN"/>
    <property type="match status" value="1"/>
</dbReference>
<dbReference type="GO" id="GO:0009432">
    <property type="term" value="P:SOS response"/>
    <property type="evidence" value="ECO:0007669"/>
    <property type="project" value="TreeGrafter"/>
</dbReference>
<evidence type="ECO:0000256" key="4">
    <source>
        <dbReference type="ARBA" id="ARBA00022741"/>
    </source>
</evidence>
<dbReference type="PIRSF" id="PIRSF003128">
    <property type="entry name" value="RecN"/>
    <property type="match status" value="1"/>
</dbReference>
<dbReference type="RefSeq" id="WP_151894581.1">
    <property type="nucleotide sequence ID" value="NZ_BKCF01000004.1"/>
</dbReference>
<dbReference type="Proteomes" id="UP000326994">
    <property type="component" value="Unassembled WGS sequence"/>
</dbReference>
<dbReference type="GO" id="GO:0006310">
    <property type="term" value="P:DNA recombination"/>
    <property type="evidence" value="ECO:0007669"/>
    <property type="project" value="InterPro"/>
</dbReference>
<evidence type="ECO:0000313" key="12">
    <source>
        <dbReference type="Proteomes" id="UP000326994"/>
    </source>
</evidence>
<sequence length="550" mass="61324">MILSLSIKNYALIEDIRVDLDNGLTIITGETGAGKSILLGALSLLMGKRADSSSVKNASIKCIIEGEFSLKNYNLSGVFSDNDLDYDAHTIIRREILPSGKSRAFVNDTPVSLNQLQSLGEHLVDIHSQNETRSFASEEFQFEVLDALAGNFPILNDYGNLLSEYNSVSKELQMQTELKNEALKELDYNSFLQSELAEANLTKLNQEELEAIFNTLDNAETIEESFASLMQLFSHEEIGTIETAKEARGVIGKISNFTDAYKEIHERLNSIVIELEDIFDAVERASLKVEADPNELATVNERLQILYKLQQKHNVNTVEELIIIENELSSKISTTLHLDTIIEAMIIEKKLLFNKLENIAEKLHKKRKSAVPQFLQKIKVYLDMLGLPNAKFDFVFSKVDSFKKNGTDVLQVNFTANKGSSLGPLKKVASGGEMSRIMLSVKAVLAKYRKLPTLVFDEIDTGVSGEVALKMATIMGGMSKEMQLISITHLPQIASKGAQHIKVFKEDVNNKTITQMQRLTDEERIVEIAQMISGNKITDTALANARELLN</sequence>
<dbReference type="Gene3D" id="3.40.50.300">
    <property type="entry name" value="P-loop containing nucleotide triphosphate hydrolases"/>
    <property type="match status" value="2"/>
</dbReference>
<comment type="caution">
    <text evidence="11">The sequence shown here is derived from an EMBL/GenBank/DDBJ whole genome shotgun (WGS) entry which is preliminary data.</text>
</comment>
<dbReference type="PANTHER" id="PTHR11059:SF0">
    <property type="entry name" value="DNA REPAIR PROTEIN RECN"/>
    <property type="match status" value="1"/>
</dbReference>
<comment type="function">
    <text evidence="1 9">May be involved in recombinational repair of damaged DNA.</text>
</comment>
<keyword evidence="7 9" id="KW-0234">DNA repair</keyword>
<evidence type="ECO:0000256" key="6">
    <source>
        <dbReference type="ARBA" id="ARBA00022840"/>
    </source>
</evidence>
<feature type="domain" description="RecF/RecN/SMC N-terminal" evidence="10">
    <location>
        <begin position="6"/>
        <end position="507"/>
    </location>
</feature>
<keyword evidence="6" id="KW-0067">ATP-binding</keyword>
<accession>A0A5J4FZI5</accession>
<dbReference type="EMBL" id="BKCF01000004">
    <property type="protein sequence ID" value="GEQ86652.1"/>
    <property type="molecule type" value="Genomic_DNA"/>
</dbReference>
<dbReference type="CDD" id="cd03241">
    <property type="entry name" value="ABC_RecN"/>
    <property type="match status" value="2"/>
</dbReference>
<keyword evidence="12" id="KW-1185">Reference proteome</keyword>
<evidence type="ECO:0000256" key="3">
    <source>
        <dbReference type="ARBA" id="ARBA00021315"/>
    </source>
</evidence>
<dbReference type="GO" id="GO:0006281">
    <property type="term" value="P:DNA repair"/>
    <property type="evidence" value="ECO:0007669"/>
    <property type="project" value="UniProtKB-KW"/>
</dbReference>
<dbReference type="InterPro" id="IPR003395">
    <property type="entry name" value="RecF/RecN/SMC_N"/>
</dbReference>
<reference evidence="11 12" key="1">
    <citation type="submission" date="2019-08" db="EMBL/GenBank/DDBJ databases">
        <title>Ulvibacter marinistellae sp. nov., isolated from a starfish, Patiria pectinifera.</title>
        <authorList>
            <person name="Kawano K."/>
            <person name="Ushijima N."/>
            <person name="Kihara M."/>
            <person name="Itoh H."/>
        </authorList>
    </citation>
    <scope>NUCLEOTIDE SEQUENCE [LARGE SCALE GENOMIC DNA]</scope>
    <source>
        <strain evidence="11 12">KK4</strain>
    </source>
</reference>